<feature type="domain" description="HTH araC/xylS-type" evidence="10">
    <location>
        <begin position="433"/>
        <end position="532"/>
    </location>
</feature>
<dbReference type="Pfam" id="PF12833">
    <property type="entry name" value="HTH_18"/>
    <property type="match status" value="1"/>
</dbReference>
<dbReference type="InterPro" id="IPR020449">
    <property type="entry name" value="Tscrpt_reg_AraC-type_HTH"/>
</dbReference>
<dbReference type="Gene3D" id="3.40.50.2300">
    <property type="match status" value="1"/>
</dbReference>
<name>A0ABX1XEV8_9BACL</name>
<comment type="caution">
    <text evidence="12">The sequence shown here is derived from an EMBL/GenBank/DDBJ whole genome shotgun (WGS) entry which is preliminary data.</text>
</comment>
<dbReference type="InterPro" id="IPR011006">
    <property type="entry name" value="CheY-like_superfamily"/>
</dbReference>
<evidence type="ECO:0000256" key="9">
    <source>
        <dbReference type="SAM" id="MobiDB-lite"/>
    </source>
</evidence>
<dbReference type="InterPro" id="IPR051552">
    <property type="entry name" value="HptR"/>
</dbReference>
<evidence type="ECO:0000259" key="10">
    <source>
        <dbReference type="PROSITE" id="PS01124"/>
    </source>
</evidence>
<keyword evidence="5" id="KW-0805">Transcription regulation</keyword>
<sequence length="551" mass="63903">MMSVKKILLVDDEILIREIIRDCIDWEKEGFIYCGDASDGEVALPIIESLQPDILITDILMPFMNGLELSSIMSKQFPDMKIIIISGHAEFEYARTAMQIGVEEYCLKPISPDELLKVLHRVSQQIDKELDIQTQLQLLKDKENEHSVISQEKLLNDLCSGFMTTSEVMHHSASIQLTIIAHYYVVTVLDLRETEAYKHNDLNAMYEHERLLLDKCVRLKVNVEHLMFQRSRSESVWIIKSDTLENLKLELQVFQDLQKEISEEAHSLPISIGIGSVQDRLQNVHLSFLDAMEDAHWRRLSRQNRNVLSEMKTETLDPTLFLDRGAFMDFLKIGSHNKLGSFVAEYAAALADINWHSSSIGFYILNDVTIEAFRSNKDMYRHLAEPEKSLHQFQQMIGNIRSWEETCAYLVSLIEQFWNWRSRIYDKYSDMITKVKDYMQLSFERDNFSLQDAAEYVNLSPNYLSRVFSQETGQTFIEFLTQIRIRKAMDLLKSTSAKSYEIAFLVGYNDPHYFSNLFKRLTGMTPKEFRKNGTADEALDSTKGDSLHEDD</sequence>
<keyword evidence="6" id="KW-0238">DNA-binding</keyword>
<comment type="subcellular location">
    <subcellularLocation>
        <location evidence="1">Cytoplasm</location>
    </subcellularLocation>
</comment>
<evidence type="ECO:0000256" key="7">
    <source>
        <dbReference type="ARBA" id="ARBA00023163"/>
    </source>
</evidence>
<dbReference type="InterPro" id="IPR018060">
    <property type="entry name" value="HTH_AraC"/>
</dbReference>
<evidence type="ECO:0000313" key="12">
    <source>
        <dbReference type="EMBL" id="NOU66974.1"/>
    </source>
</evidence>
<proteinExistence type="predicted"/>
<accession>A0ABX1XEV8</accession>
<evidence type="ECO:0000256" key="8">
    <source>
        <dbReference type="PROSITE-ProRule" id="PRU00169"/>
    </source>
</evidence>
<evidence type="ECO:0000256" key="5">
    <source>
        <dbReference type="ARBA" id="ARBA00023015"/>
    </source>
</evidence>
<dbReference type="SUPFAM" id="SSF46689">
    <property type="entry name" value="Homeodomain-like"/>
    <property type="match status" value="2"/>
</dbReference>
<dbReference type="InterPro" id="IPR001789">
    <property type="entry name" value="Sig_transdc_resp-reg_receiver"/>
</dbReference>
<feature type="region of interest" description="Disordered" evidence="9">
    <location>
        <begin position="532"/>
        <end position="551"/>
    </location>
</feature>
<feature type="domain" description="Response regulatory" evidence="11">
    <location>
        <begin position="6"/>
        <end position="123"/>
    </location>
</feature>
<keyword evidence="4" id="KW-0902">Two-component regulatory system</keyword>
<dbReference type="Proteomes" id="UP000653578">
    <property type="component" value="Unassembled WGS sequence"/>
</dbReference>
<dbReference type="CDD" id="cd17536">
    <property type="entry name" value="REC_YesN-like"/>
    <property type="match status" value="1"/>
</dbReference>
<evidence type="ECO:0000313" key="13">
    <source>
        <dbReference type="Proteomes" id="UP000653578"/>
    </source>
</evidence>
<keyword evidence="7" id="KW-0804">Transcription</keyword>
<dbReference type="PROSITE" id="PS50110">
    <property type="entry name" value="RESPONSE_REGULATORY"/>
    <property type="match status" value="1"/>
</dbReference>
<reference evidence="12 13" key="1">
    <citation type="submission" date="2019-10" db="EMBL/GenBank/DDBJ databases">
        <title>Description of Paenibacillus humi sp. nov.</title>
        <authorList>
            <person name="Carlier A."/>
            <person name="Qi S."/>
        </authorList>
    </citation>
    <scope>NUCLEOTIDE SEQUENCE [LARGE SCALE GENOMIC DNA]</scope>
    <source>
        <strain evidence="12 13">LMG 31461</strain>
    </source>
</reference>
<keyword evidence="13" id="KW-1185">Reference proteome</keyword>
<gene>
    <name evidence="12" type="ORF">GC096_23275</name>
</gene>
<evidence type="ECO:0000256" key="3">
    <source>
        <dbReference type="ARBA" id="ARBA00022553"/>
    </source>
</evidence>
<evidence type="ECO:0000256" key="4">
    <source>
        <dbReference type="ARBA" id="ARBA00023012"/>
    </source>
</evidence>
<evidence type="ECO:0000256" key="1">
    <source>
        <dbReference type="ARBA" id="ARBA00004496"/>
    </source>
</evidence>
<dbReference type="SMART" id="SM00448">
    <property type="entry name" value="REC"/>
    <property type="match status" value="1"/>
</dbReference>
<dbReference type="PROSITE" id="PS01124">
    <property type="entry name" value="HTH_ARAC_FAMILY_2"/>
    <property type="match status" value="1"/>
</dbReference>
<evidence type="ECO:0000259" key="11">
    <source>
        <dbReference type="PROSITE" id="PS50110"/>
    </source>
</evidence>
<organism evidence="12 13">
    <name type="scientific">Paenibacillus plantarum</name>
    <dbReference type="NCBI Taxonomy" id="2654975"/>
    <lineage>
        <taxon>Bacteria</taxon>
        <taxon>Bacillati</taxon>
        <taxon>Bacillota</taxon>
        <taxon>Bacilli</taxon>
        <taxon>Bacillales</taxon>
        <taxon>Paenibacillaceae</taxon>
        <taxon>Paenibacillus</taxon>
    </lineage>
</organism>
<dbReference type="Gene3D" id="1.10.10.60">
    <property type="entry name" value="Homeodomain-like"/>
    <property type="match status" value="2"/>
</dbReference>
<dbReference type="PANTHER" id="PTHR42713">
    <property type="entry name" value="HISTIDINE KINASE-RELATED"/>
    <property type="match status" value="1"/>
</dbReference>
<dbReference type="Pfam" id="PF00072">
    <property type="entry name" value="Response_reg"/>
    <property type="match status" value="1"/>
</dbReference>
<keyword evidence="3 8" id="KW-0597">Phosphoprotein</keyword>
<keyword evidence="2" id="KW-0963">Cytoplasm</keyword>
<evidence type="ECO:0000256" key="2">
    <source>
        <dbReference type="ARBA" id="ARBA00022490"/>
    </source>
</evidence>
<dbReference type="SMART" id="SM00342">
    <property type="entry name" value="HTH_ARAC"/>
    <property type="match status" value="1"/>
</dbReference>
<dbReference type="PANTHER" id="PTHR42713:SF3">
    <property type="entry name" value="TRANSCRIPTIONAL REGULATORY PROTEIN HPTR"/>
    <property type="match status" value="1"/>
</dbReference>
<dbReference type="PRINTS" id="PR00032">
    <property type="entry name" value="HTHARAC"/>
</dbReference>
<dbReference type="EMBL" id="WHNY01000067">
    <property type="protein sequence ID" value="NOU66974.1"/>
    <property type="molecule type" value="Genomic_DNA"/>
</dbReference>
<dbReference type="InterPro" id="IPR009057">
    <property type="entry name" value="Homeodomain-like_sf"/>
</dbReference>
<evidence type="ECO:0000256" key="6">
    <source>
        <dbReference type="ARBA" id="ARBA00023125"/>
    </source>
</evidence>
<protein>
    <submittedName>
        <fullName evidence="12">Response regulator</fullName>
    </submittedName>
</protein>
<feature type="modified residue" description="4-aspartylphosphate" evidence="8">
    <location>
        <position position="58"/>
    </location>
</feature>
<dbReference type="SUPFAM" id="SSF52172">
    <property type="entry name" value="CheY-like"/>
    <property type="match status" value="1"/>
</dbReference>